<keyword evidence="2" id="KW-1185">Reference proteome</keyword>
<organism evidence="1 2">
    <name type="scientific">Phaeosphaeria nodorum (strain SN15 / ATCC MYA-4574 / FGSC 10173)</name>
    <name type="common">Glume blotch fungus</name>
    <name type="synonym">Parastagonospora nodorum</name>
    <dbReference type="NCBI Taxonomy" id="321614"/>
    <lineage>
        <taxon>Eukaryota</taxon>
        <taxon>Fungi</taxon>
        <taxon>Dikarya</taxon>
        <taxon>Ascomycota</taxon>
        <taxon>Pezizomycotina</taxon>
        <taxon>Dothideomycetes</taxon>
        <taxon>Pleosporomycetidae</taxon>
        <taxon>Pleosporales</taxon>
        <taxon>Pleosporineae</taxon>
        <taxon>Phaeosphaeriaceae</taxon>
        <taxon>Parastagonospora</taxon>
    </lineage>
</organism>
<dbReference type="AlphaFoldDB" id="A0A7U2F7F8"/>
<name>A0A7U2F7F8_PHANO</name>
<dbReference type="VEuPathDB" id="FungiDB:JI435_414640"/>
<reference evidence="2" key="1">
    <citation type="journal article" date="2021" name="BMC Genomics">
        <title>Chromosome-level genome assembly and manually-curated proteome of model necrotroph Parastagonospora nodorum Sn15 reveals a genome-wide trove of candidate effector homologs, and redundancy of virulence-related functions within an accessory chromosome.</title>
        <authorList>
            <person name="Bertazzoni S."/>
            <person name="Jones D.A.B."/>
            <person name="Phan H.T."/>
            <person name="Tan K.-C."/>
            <person name="Hane J.K."/>
        </authorList>
    </citation>
    <scope>NUCLEOTIDE SEQUENCE [LARGE SCALE GENOMIC DNA]</scope>
    <source>
        <strain evidence="2">SN15 / ATCC MYA-4574 / FGSC 10173)</strain>
    </source>
</reference>
<dbReference type="Proteomes" id="UP000663193">
    <property type="component" value="Chromosome 10"/>
</dbReference>
<evidence type="ECO:0000313" key="1">
    <source>
        <dbReference type="EMBL" id="QRD00150.1"/>
    </source>
</evidence>
<dbReference type="EMBL" id="CP069032">
    <property type="protein sequence ID" value="QRD00150.1"/>
    <property type="molecule type" value="Genomic_DNA"/>
</dbReference>
<accession>A0A7U2F7F8</accession>
<protein>
    <submittedName>
        <fullName evidence="1">Uncharacterized protein</fullName>
    </submittedName>
</protein>
<evidence type="ECO:0000313" key="2">
    <source>
        <dbReference type="Proteomes" id="UP000663193"/>
    </source>
</evidence>
<proteinExistence type="predicted"/>
<sequence length="71" mass="8484">MLVAQSIRMEMLHRTSYHPRRNVCFTAMYLRSLSPRLTSPAIYKMRHRRPFVVASHHRRCSLPTSFSHLQM</sequence>
<gene>
    <name evidence="1" type="ORF">JI435_414640</name>
</gene>